<evidence type="ECO:0000313" key="1">
    <source>
        <dbReference type="EMBL" id="KAI3759011.1"/>
    </source>
</evidence>
<dbReference type="Proteomes" id="UP001055879">
    <property type="component" value="Linkage Group LG02"/>
</dbReference>
<reference evidence="2" key="1">
    <citation type="journal article" date="2022" name="Mol. Ecol. Resour.">
        <title>The genomes of chicory, endive, great burdock and yacon provide insights into Asteraceae palaeo-polyploidization history and plant inulin production.</title>
        <authorList>
            <person name="Fan W."/>
            <person name="Wang S."/>
            <person name="Wang H."/>
            <person name="Wang A."/>
            <person name="Jiang F."/>
            <person name="Liu H."/>
            <person name="Zhao H."/>
            <person name="Xu D."/>
            <person name="Zhang Y."/>
        </authorList>
    </citation>
    <scope>NUCLEOTIDE SEQUENCE [LARGE SCALE GENOMIC DNA]</scope>
    <source>
        <strain evidence="2">cv. Niubang</strain>
    </source>
</reference>
<reference evidence="1 2" key="2">
    <citation type="journal article" date="2022" name="Mol. Ecol. Resour.">
        <title>The genomes of chicory, endive, great burdock and yacon provide insights into Asteraceae paleo-polyploidization history and plant inulin production.</title>
        <authorList>
            <person name="Fan W."/>
            <person name="Wang S."/>
            <person name="Wang H."/>
            <person name="Wang A."/>
            <person name="Jiang F."/>
            <person name="Liu H."/>
            <person name="Zhao H."/>
            <person name="Xu D."/>
            <person name="Zhang Y."/>
        </authorList>
    </citation>
    <scope>NUCLEOTIDE SEQUENCE [LARGE SCALE GENOMIC DNA]</scope>
    <source>
        <strain evidence="2">cv. Niubang</strain>
    </source>
</reference>
<organism evidence="1 2">
    <name type="scientific">Arctium lappa</name>
    <name type="common">Greater burdock</name>
    <name type="synonym">Lappa major</name>
    <dbReference type="NCBI Taxonomy" id="4217"/>
    <lineage>
        <taxon>Eukaryota</taxon>
        <taxon>Viridiplantae</taxon>
        <taxon>Streptophyta</taxon>
        <taxon>Embryophyta</taxon>
        <taxon>Tracheophyta</taxon>
        <taxon>Spermatophyta</taxon>
        <taxon>Magnoliopsida</taxon>
        <taxon>eudicotyledons</taxon>
        <taxon>Gunneridae</taxon>
        <taxon>Pentapetalae</taxon>
        <taxon>asterids</taxon>
        <taxon>campanulids</taxon>
        <taxon>Asterales</taxon>
        <taxon>Asteraceae</taxon>
        <taxon>Carduoideae</taxon>
        <taxon>Cardueae</taxon>
        <taxon>Arctiinae</taxon>
        <taxon>Arctium</taxon>
    </lineage>
</organism>
<proteinExistence type="predicted"/>
<gene>
    <name evidence="1" type="ORF">L6452_06584</name>
</gene>
<dbReference type="EMBL" id="CM042048">
    <property type="protein sequence ID" value="KAI3759011.1"/>
    <property type="molecule type" value="Genomic_DNA"/>
</dbReference>
<name>A0ACB9EKN1_ARCLA</name>
<comment type="caution">
    <text evidence="1">The sequence shown here is derived from an EMBL/GenBank/DDBJ whole genome shotgun (WGS) entry which is preliminary data.</text>
</comment>
<accession>A0ACB9EKN1</accession>
<protein>
    <submittedName>
        <fullName evidence="1">Uncharacterized protein</fullName>
    </submittedName>
</protein>
<evidence type="ECO:0000313" key="2">
    <source>
        <dbReference type="Proteomes" id="UP001055879"/>
    </source>
</evidence>
<sequence length="94" mass="10359">MDANATPISIDKEIKEEPNTDFTECSLELKEAVASIIFAAPRCSDLPDLLSVRNLFAAKYALCSTQRNCFQGYADSLKSMDWIARLKIAIGVAE</sequence>
<keyword evidence="2" id="KW-1185">Reference proteome</keyword>